<proteinExistence type="predicted"/>
<sequence length="440" mass="48249">MAIWSSLKTAAATVIVSTLRIVSSAGSSLFGVLNLFKYLGKEDHPQAIPISYVAIGVNATTTLTTTVPAIYRQFRNKKKLNPSDNDNNEDENTAIKTKEEEQHLPCCAKCCCIATCLCDDELGFKGRSIYFTIKVLGILSGTFASLNFYLGAVTMSEFARKRIYGVEEPLEKWESWEIGAALSFAALCALSNYIAFCSYRLKKISANGKKFATIVDHGGSLCDKEAVKTFTISSLNIISAPFFGYFSTSKALLKIPFVPIPDTAAKMLAAASAGTLLNSTLFSDVPALYDSFKHPKTQTTFAENPRWESFARIGIYCNGGFDSLLSVGCSTFVSIVNTSHDVFKVDPYSYTIMIPAVLCAASKTANSFSFSVRQSYIDTLKDYHERKGHIAYQAIDSHEKKDIEAGTSIYGQPSPLLFSPKQEEEESTHHDAKVSVIHTH</sequence>
<protein>
    <submittedName>
        <fullName evidence="3">Uncharacterized protein</fullName>
    </submittedName>
</protein>
<feature type="transmembrane region" description="Helical" evidence="2">
    <location>
        <begin position="48"/>
        <end position="71"/>
    </location>
</feature>
<evidence type="ECO:0000313" key="4">
    <source>
        <dbReference type="Proteomes" id="UP000254720"/>
    </source>
</evidence>
<keyword evidence="2" id="KW-0472">Membrane</keyword>
<evidence type="ECO:0000256" key="1">
    <source>
        <dbReference type="SAM" id="MobiDB-lite"/>
    </source>
</evidence>
<keyword evidence="4" id="KW-1185">Reference proteome</keyword>
<reference evidence="3 4" key="1">
    <citation type="submission" date="2018-07" db="EMBL/GenBank/DDBJ databases">
        <title>Genomic Encyclopedia of Type Strains, Phase IV (KMG-IV): sequencing the most valuable type-strain genomes for metagenomic binning, comparative biology and taxonomic classification.</title>
        <authorList>
            <person name="Goeker M."/>
        </authorList>
    </citation>
    <scope>NUCLEOTIDE SEQUENCE [LARGE SCALE GENOMIC DNA]</scope>
    <source>
        <strain evidence="3 4">DSM 16500</strain>
    </source>
</reference>
<dbReference type="RefSeq" id="WP_114834301.1">
    <property type="nucleotide sequence ID" value="NZ_LR699115.1"/>
</dbReference>
<keyword evidence="2" id="KW-0812">Transmembrane</keyword>
<evidence type="ECO:0000313" key="3">
    <source>
        <dbReference type="EMBL" id="RDI43742.1"/>
    </source>
</evidence>
<comment type="caution">
    <text evidence="3">The sequence shown here is derived from an EMBL/GenBank/DDBJ whole genome shotgun (WGS) entry which is preliminary data.</text>
</comment>
<dbReference type="AlphaFoldDB" id="A0A370GIW5"/>
<feature type="region of interest" description="Disordered" evidence="1">
    <location>
        <begin position="418"/>
        <end position="440"/>
    </location>
</feature>
<organism evidence="3 4">
    <name type="scientific">Aquicella lusitana</name>
    <dbReference type="NCBI Taxonomy" id="254246"/>
    <lineage>
        <taxon>Bacteria</taxon>
        <taxon>Pseudomonadati</taxon>
        <taxon>Pseudomonadota</taxon>
        <taxon>Gammaproteobacteria</taxon>
        <taxon>Legionellales</taxon>
        <taxon>Coxiellaceae</taxon>
        <taxon>Aquicella</taxon>
    </lineage>
</organism>
<gene>
    <name evidence="3" type="ORF">C8D86_11012</name>
</gene>
<dbReference type="EMBL" id="QQAX01000010">
    <property type="protein sequence ID" value="RDI43742.1"/>
    <property type="molecule type" value="Genomic_DNA"/>
</dbReference>
<name>A0A370GIW5_9COXI</name>
<feature type="transmembrane region" description="Helical" evidence="2">
    <location>
        <begin position="135"/>
        <end position="158"/>
    </location>
</feature>
<evidence type="ECO:0000256" key="2">
    <source>
        <dbReference type="SAM" id="Phobius"/>
    </source>
</evidence>
<dbReference type="Proteomes" id="UP000254720">
    <property type="component" value="Unassembled WGS sequence"/>
</dbReference>
<feature type="transmembrane region" description="Helical" evidence="2">
    <location>
        <begin position="178"/>
        <end position="201"/>
    </location>
</feature>
<keyword evidence="2" id="KW-1133">Transmembrane helix</keyword>
<accession>A0A370GIW5</accession>